<sequence length="348" mass="37700">MFLVVVFPIATFPVVSRNKMKSSDGGYGFPPPATTSRYQRERFRSRSVAGRLLRGCRRCSAAASAESVNPVEFCRVTRRPEGDGDGGVKRWPRKAGEGGDDDVGDWCFGYQRWWSVVTASTSKYAERGLVTDFINGMRREENGGGCRTPQPVVAGGEGGGLGSHPDSADQVPISVAPLNCVPYTGPPFDSEMAQQDELFKDPPVMLFLPEQTTEKEVNDIMAVTKHGVLVSGSAASGIIGPLMGSFDLSESDDGFLFRVALPGVSNDEKFKCEIQPDGTIKIQGVTKTGEKKVHAHNMVFEMYTQNLCPPGDFSVTFHLPAQVDPSTLKHMLGNGVLEGVVQKKPVNH</sequence>
<dbReference type="Proteomes" id="UP000326396">
    <property type="component" value="Linkage Group LG1"/>
</dbReference>
<accession>A0A5N6PXG2</accession>
<dbReference type="OrthoDB" id="1512991at2759"/>
<comment type="caution">
    <text evidence="4">The sequence shown here is derived from an EMBL/GenBank/DDBJ whole genome shotgun (WGS) entry which is preliminary data.</text>
</comment>
<dbReference type="Pfam" id="PF00011">
    <property type="entry name" value="HSP20"/>
    <property type="match status" value="1"/>
</dbReference>
<evidence type="ECO:0000256" key="1">
    <source>
        <dbReference type="PROSITE-ProRule" id="PRU00285"/>
    </source>
</evidence>
<keyword evidence="5" id="KW-1185">Reference proteome</keyword>
<dbReference type="PANTHER" id="PTHR34661:SF8">
    <property type="entry name" value="ALPHA-CRYSTALLIN DOMAIN-CONTAINING PROTEIN 22.3"/>
    <property type="match status" value="1"/>
</dbReference>
<evidence type="ECO:0000259" key="3">
    <source>
        <dbReference type="PROSITE" id="PS01031"/>
    </source>
</evidence>
<dbReference type="AlphaFoldDB" id="A0A5N6PXG2"/>
<evidence type="ECO:0000313" key="5">
    <source>
        <dbReference type="Proteomes" id="UP000326396"/>
    </source>
</evidence>
<dbReference type="PROSITE" id="PS01031">
    <property type="entry name" value="SHSP"/>
    <property type="match status" value="1"/>
</dbReference>
<dbReference type="SUPFAM" id="SSF49764">
    <property type="entry name" value="HSP20-like chaperones"/>
    <property type="match status" value="1"/>
</dbReference>
<dbReference type="GO" id="GO:0005634">
    <property type="term" value="C:nucleus"/>
    <property type="evidence" value="ECO:0007669"/>
    <property type="project" value="TreeGrafter"/>
</dbReference>
<dbReference type="PANTHER" id="PTHR34661">
    <property type="entry name" value="INCREASED DNA METHYLATION 3"/>
    <property type="match status" value="1"/>
</dbReference>
<feature type="domain" description="SHSP" evidence="3">
    <location>
        <begin position="233"/>
        <end position="348"/>
    </location>
</feature>
<dbReference type="CDD" id="cd06464">
    <property type="entry name" value="ACD_sHsps-like"/>
    <property type="match status" value="1"/>
</dbReference>
<dbReference type="EMBL" id="SZYD01000001">
    <property type="protein sequence ID" value="KAD7477094.1"/>
    <property type="molecule type" value="Genomic_DNA"/>
</dbReference>
<dbReference type="InterPro" id="IPR002068">
    <property type="entry name" value="A-crystallin/Hsp20_dom"/>
</dbReference>
<reference evidence="4 5" key="1">
    <citation type="submission" date="2019-05" db="EMBL/GenBank/DDBJ databases">
        <title>Mikania micrantha, genome provides insights into the molecular mechanism of rapid growth.</title>
        <authorList>
            <person name="Liu B."/>
        </authorList>
    </citation>
    <scope>NUCLEOTIDE SEQUENCE [LARGE SCALE GENOMIC DNA]</scope>
    <source>
        <strain evidence="4">NLD-2019</strain>
        <tissue evidence="4">Leaf</tissue>
    </source>
</reference>
<comment type="similarity">
    <text evidence="1 2">Belongs to the small heat shock protein (HSP20) family.</text>
</comment>
<dbReference type="Gene3D" id="2.60.40.790">
    <property type="match status" value="1"/>
</dbReference>
<name>A0A5N6PXG2_9ASTR</name>
<proteinExistence type="inferred from homology"/>
<gene>
    <name evidence="4" type="ORF">E3N88_00230</name>
</gene>
<evidence type="ECO:0000256" key="2">
    <source>
        <dbReference type="RuleBase" id="RU003616"/>
    </source>
</evidence>
<dbReference type="InterPro" id="IPR039321">
    <property type="entry name" value="IDM2/3-like"/>
</dbReference>
<evidence type="ECO:0000313" key="4">
    <source>
        <dbReference type="EMBL" id="KAD7477094.1"/>
    </source>
</evidence>
<dbReference type="InterPro" id="IPR008978">
    <property type="entry name" value="HSP20-like_chaperone"/>
</dbReference>
<protein>
    <recommendedName>
        <fullName evidence="3">SHSP domain-containing protein</fullName>
    </recommendedName>
</protein>
<organism evidence="4 5">
    <name type="scientific">Mikania micrantha</name>
    <name type="common">bitter vine</name>
    <dbReference type="NCBI Taxonomy" id="192012"/>
    <lineage>
        <taxon>Eukaryota</taxon>
        <taxon>Viridiplantae</taxon>
        <taxon>Streptophyta</taxon>
        <taxon>Embryophyta</taxon>
        <taxon>Tracheophyta</taxon>
        <taxon>Spermatophyta</taxon>
        <taxon>Magnoliopsida</taxon>
        <taxon>eudicotyledons</taxon>
        <taxon>Gunneridae</taxon>
        <taxon>Pentapetalae</taxon>
        <taxon>asterids</taxon>
        <taxon>campanulids</taxon>
        <taxon>Asterales</taxon>
        <taxon>Asteraceae</taxon>
        <taxon>Asteroideae</taxon>
        <taxon>Heliantheae alliance</taxon>
        <taxon>Eupatorieae</taxon>
        <taxon>Mikania</taxon>
    </lineage>
</organism>